<dbReference type="AlphaFoldDB" id="A0A0N5A250"/>
<organism evidence="2 3">
    <name type="scientific">Parastrongyloides trichosuri</name>
    <name type="common">Possum-specific nematode worm</name>
    <dbReference type="NCBI Taxonomy" id="131310"/>
    <lineage>
        <taxon>Eukaryota</taxon>
        <taxon>Metazoa</taxon>
        <taxon>Ecdysozoa</taxon>
        <taxon>Nematoda</taxon>
        <taxon>Chromadorea</taxon>
        <taxon>Rhabditida</taxon>
        <taxon>Tylenchina</taxon>
        <taxon>Panagrolaimomorpha</taxon>
        <taxon>Strongyloidoidea</taxon>
        <taxon>Strongyloididae</taxon>
        <taxon>Parastrongyloides</taxon>
    </lineage>
</organism>
<reference evidence="3" key="1">
    <citation type="submission" date="2017-02" db="UniProtKB">
        <authorList>
            <consortium name="WormBaseParasite"/>
        </authorList>
    </citation>
    <scope>IDENTIFICATION</scope>
</reference>
<accession>A0A0N5A250</accession>
<evidence type="ECO:0000313" key="2">
    <source>
        <dbReference type="Proteomes" id="UP000038045"/>
    </source>
</evidence>
<evidence type="ECO:0000313" key="3">
    <source>
        <dbReference type="WBParaSite" id="PTRK_0001569500.1"/>
    </source>
</evidence>
<evidence type="ECO:0000256" key="1">
    <source>
        <dbReference type="SAM" id="MobiDB-lite"/>
    </source>
</evidence>
<sequence length="166" mass="18510">MAADENAGSSIYQRQLATLQQKAGTNLKPYIVDNNVTTEHKSLGVDTNDLNDNVECVDMCIETDIVLPVDSGGSFTEDDYLPITTLKKILAHFKELISQTQGEIDDKKETIADLEKQLRETTEARDEFLNELENVLNEEEEEIVVQESIGSEVETNKEAEGTADEE</sequence>
<protein>
    <submittedName>
        <fullName evidence="3">EKC/KEOPS complex subunit GON7</fullName>
    </submittedName>
</protein>
<dbReference type="WBParaSite" id="PTRK_0001569500.1">
    <property type="protein sequence ID" value="PTRK_0001569500.1"/>
    <property type="gene ID" value="PTRK_0001569500"/>
</dbReference>
<name>A0A0N5A250_PARTI</name>
<keyword evidence="2" id="KW-1185">Reference proteome</keyword>
<proteinExistence type="predicted"/>
<feature type="region of interest" description="Disordered" evidence="1">
    <location>
        <begin position="145"/>
        <end position="166"/>
    </location>
</feature>
<dbReference type="Proteomes" id="UP000038045">
    <property type="component" value="Unplaced"/>
</dbReference>